<accession>A0A7R9LGD6</accession>
<keyword evidence="4" id="KW-0378">Hydrolase</keyword>
<dbReference type="InterPro" id="IPR013128">
    <property type="entry name" value="Peptidase_C1A"/>
</dbReference>
<dbReference type="SUPFAM" id="SSF54001">
    <property type="entry name" value="Cysteine proteinases"/>
    <property type="match status" value="1"/>
</dbReference>
<dbReference type="PROSITE" id="PS00639">
    <property type="entry name" value="THIOL_PROTEASE_HIS"/>
    <property type="match status" value="1"/>
</dbReference>
<evidence type="ECO:0000256" key="8">
    <source>
        <dbReference type="SAM" id="SignalP"/>
    </source>
</evidence>
<keyword evidence="6" id="KW-0865">Zymogen</keyword>
<comment type="similarity">
    <text evidence="1">Belongs to the peptidase C1 family.</text>
</comment>
<proteinExistence type="inferred from homology"/>
<evidence type="ECO:0000256" key="3">
    <source>
        <dbReference type="ARBA" id="ARBA00022729"/>
    </source>
</evidence>
<organism evidence="10">
    <name type="scientific">Oppiella nova</name>
    <dbReference type="NCBI Taxonomy" id="334625"/>
    <lineage>
        <taxon>Eukaryota</taxon>
        <taxon>Metazoa</taxon>
        <taxon>Ecdysozoa</taxon>
        <taxon>Arthropoda</taxon>
        <taxon>Chelicerata</taxon>
        <taxon>Arachnida</taxon>
        <taxon>Acari</taxon>
        <taxon>Acariformes</taxon>
        <taxon>Sarcoptiformes</taxon>
        <taxon>Oribatida</taxon>
        <taxon>Brachypylina</taxon>
        <taxon>Oppioidea</taxon>
        <taxon>Oppiidae</taxon>
        <taxon>Oppiella</taxon>
    </lineage>
</organism>
<keyword evidence="11" id="KW-1185">Reference proteome</keyword>
<feature type="signal peptide" evidence="8">
    <location>
        <begin position="1"/>
        <end position="17"/>
    </location>
</feature>
<gene>
    <name evidence="10" type="ORF">ONB1V03_LOCUS2906</name>
</gene>
<evidence type="ECO:0000256" key="7">
    <source>
        <dbReference type="ARBA" id="ARBA00023157"/>
    </source>
</evidence>
<dbReference type="GO" id="GO:0008234">
    <property type="term" value="F:cysteine-type peptidase activity"/>
    <property type="evidence" value="ECO:0007669"/>
    <property type="project" value="UniProtKB-KW"/>
</dbReference>
<dbReference type="PANTHER" id="PTHR12411">
    <property type="entry name" value="CYSTEINE PROTEASE FAMILY C1-RELATED"/>
    <property type="match status" value="1"/>
</dbReference>
<evidence type="ECO:0000256" key="1">
    <source>
        <dbReference type="ARBA" id="ARBA00008455"/>
    </source>
</evidence>
<feature type="non-terminal residue" evidence="10">
    <location>
        <position position="1"/>
    </location>
</feature>
<dbReference type="OrthoDB" id="640249at2759"/>
<dbReference type="EMBL" id="OC915588">
    <property type="protein sequence ID" value="CAD7641081.1"/>
    <property type="molecule type" value="Genomic_DNA"/>
</dbReference>
<feature type="chain" id="PRO_5035592301" description="Peptidase C1A papain C-terminal domain-containing protein" evidence="8">
    <location>
        <begin position="18"/>
        <end position="284"/>
    </location>
</feature>
<dbReference type="SMART" id="SM00645">
    <property type="entry name" value="Pept_C1"/>
    <property type="match status" value="1"/>
</dbReference>
<evidence type="ECO:0000256" key="4">
    <source>
        <dbReference type="ARBA" id="ARBA00022801"/>
    </source>
</evidence>
<feature type="domain" description="Peptidase C1A papain C-terminal" evidence="9">
    <location>
        <begin position="34"/>
        <end position="284"/>
    </location>
</feature>
<dbReference type="PRINTS" id="PR00705">
    <property type="entry name" value="PAPAIN"/>
</dbReference>
<dbReference type="InterPro" id="IPR000169">
    <property type="entry name" value="Pept_cys_AS"/>
</dbReference>
<dbReference type="FunFam" id="3.90.70.10:FF:000031">
    <property type="entry name" value="Cathepsin B"/>
    <property type="match status" value="1"/>
</dbReference>
<dbReference type="InterPro" id="IPR038765">
    <property type="entry name" value="Papain-like_cys_pep_sf"/>
</dbReference>
<evidence type="ECO:0000256" key="6">
    <source>
        <dbReference type="ARBA" id="ARBA00023145"/>
    </source>
</evidence>
<evidence type="ECO:0000313" key="10">
    <source>
        <dbReference type="EMBL" id="CAD7641081.1"/>
    </source>
</evidence>
<dbReference type="PROSITE" id="PS00139">
    <property type="entry name" value="THIOL_PROTEASE_CYS"/>
    <property type="match status" value="1"/>
</dbReference>
<dbReference type="Gene3D" id="3.90.70.10">
    <property type="entry name" value="Cysteine proteinases"/>
    <property type="match status" value="1"/>
</dbReference>
<dbReference type="AlphaFoldDB" id="A0A7R9LGD6"/>
<dbReference type="InterPro" id="IPR025660">
    <property type="entry name" value="Pept_his_AS"/>
</dbReference>
<evidence type="ECO:0000313" key="11">
    <source>
        <dbReference type="Proteomes" id="UP000728032"/>
    </source>
</evidence>
<dbReference type="InterPro" id="IPR000668">
    <property type="entry name" value="Peptidase_C1A_C"/>
</dbReference>
<dbReference type="CDD" id="cd02620">
    <property type="entry name" value="Peptidase_C1A_CathepsinB"/>
    <property type="match status" value="1"/>
</dbReference>
<keyword evidence="3 8" id="KW-0732">Signal</keyword>
<dbReference type="Proteomes" id="UP000728032">
    <property type="component" value="Unassembled WGS sequence"/>
</dbReference>
<dbReference type="InterPro" id="IPR025661">
    <property type="entry name" value="Pept_asp_AS"/>
</dbReference>
<evidence type="ECO:0000259" key="9">
    <source>
        <dbReference type="SMART" id="SM00645"/>
    </source>
</evidence>
<reference evidence="10" key="1">
    <citation type="submission" date="2020-11" db="EMBL/GenBank/DDBJ databases">
        <authorList>
            <person name="Tran Van P."/>
        </authorList>
    </citation>
    <scope>NUCLEOTIDE SEQUENCE</scope>
</reference>
<dbReference type="PROSITE" id="PS00640">
    <property type="entry name" value="THIOL_PROTEASE_ASN"/>
    <property type="match status" value="1"/>
</dbReference>
<keyword evidence="5" id="KW-0788">Thiol protease</keyword>
<name>A0A7R9LGD6_9ACAR</name>
<protein>
    <recommendedName>
        <fullName evidence="9">Peptidase C1A papain C-terminal domain-containing protein</fullName>
    </recommendedName>
</protein>
<dbReference type="EMBL" id="CAJPVJ010000763">
    <property type="protein sequence ID" value="CAG2163327.1"/>
    <property type="molecule type" value="Genomic_DNA"/>
</dbReference>
<evidence type="ECO:0000256" key="5">
    <source>
        <dbReference type="ARBA" id="ARBA00022807"/>
    </source>
</evidence>
<dbReference type="GO" id="GO:0006508">
    <property type="term" value="P:proteolysis"/>
    <property type="evidence" value="ECO:0007669"/>
    <property type="project" value="UniProtKB-KW"/>
</dbReference>
<keyword evidence="2" id="KW-0645">Protease</keyword>
<keyword evidence="7" id="KW-1015">Disulfide bond</keyword>
<dbReference type="Pfam" id="PF00112">
    <property type="entry name" value="Peptidase_C1"/>
    <property type="match status" value="1"/>
</dbReference>
<evidence type="ECO:0000256" key="2">
    <source>
        <dbReference type="ARBA" id="ARBA00022670"/>
    </source>
</evidence>
<sequence length="284" mass="31288">MFKLFMVLLSIAGRCPAKRDPIPQKAKYWVSVPIPESFDARTEWAQCPTIYEIRDQGSCGSCWALATVEVISDRICIASNQSVEVSAENLLDCCGSSCGDGCQGGWPEQAWLYYQHTGLVSGGGYRSKIGCQPYSIAACDHMGEGTATLPPCTDNSPTPSCKRACTNTGYNGGYTQDLHYGANEYGFSNQNELVQQEIMQNGPVVATYDVYEDFFNYKSGVYQYVYGDYQGGHAVKIVGWGTDSGLDYWLVANSWNTNWGDQGYFKIIRGTNDCNFESDISADI</sequence>